<keyword evidence="10" id="KW-1133">Transmembrane helix</keyword>
<gene>
    <name evidence="17" type="ORF">TVAG_443440</name>
</gene>
<dbReference type="STRING" id="5722.A2F3Q6"/>
<keyword evidence="9" id="KW-0067">ATP-binding</keyword>
<dbReference type="SMART" id="SM00261">
    <property type="entry name" value="FU"/>
    <property type="match status" value="3"/>
</dbReference>
<dbReference type="VEuPathDB" id="TrichDB:TVAG_443440"/>
<evidence type="ECO:0000256" key="12">
    <source>
        <dbReference type="ARBA" id="ARBA00023137"/>
    </source>
</evidence>
<evidence type="ECO:0000256" key="14">
    <source>
        <dbReference type="ARBA" id="ARBA00023170"/>
    </source>
</evidence>
<evidence type="ECO:0000256" key="2">
    <source>
        <dbReference type="ARBA" id="ARBA00011902"/>
    </source>
</evidence>
<dbReference type="VEuPathDB" id="TrichDB:TVAGG3_0777920"/>
<dbReference type="Pfam" id="PF12810">
    <property type="entry name" value="ALK_LTK_GRD"/>
    <property type="match status" value="1"/>
</dbReference>
<protein>
    <recommendedName>
        <fullName evidence="2">receptor protein-tyrosine kinase</fullName>
        <ecNumber evidence="2">2.7.10.1</ecNumber>
    </recommendedName>
</protein>
<dbReference type="AlphaFoldDB" id="A2F3Q6"/>
<dbReference type="Gene3D" id="2.10.220.10">
    <property type="entry name" value="Hormone Receptor, Insulin-like Growth Factor Receptor 1, Chain A, domain 2"/>
    <property type="match status" value="2"/>
</dbReference>
<dbReference type="OrthoDB" id="536948at2759"/>
<dbReference type="SMR" id="A2F3Q6"/>
<proteinExistence type="predicted"/>
<feature type="domain" description="ALK/LTK-like glycine-rich" evidence="16">
    <location>
        <begin position="26"/>
        <end position="226"/>
    </location>
</feature>
<keyword evidence="13" id="KW-1015">Disulfide bond</keyword>
<reference evidence="17" key="2">
    <citation type="journal article" date="2007" name="Science">
        <title>Draft genome sequence of the sexually transmitted pathogen Trichomonas vaginalis.</title>
        <authorList>
            <person name="Carlton J.M."/>
            <person name="Hirt R.P."/>
            <person name="Silva J.C."/>
            <person name="Delcher A.L."/>
            <person name="Schatz M."/>
            <person name="Zhao Q."/>
            <person name="Wortman J.R."/>
            <person name="Bidwell S.L."/>
            <person name="Alsmark U.C.M."/>
            <person name="Besteiro S."/>
            <person name="Sicheritz-Ponten T."/>
            <person name="Noel C.J."/>
            <person name="Dacks J.B."/>
            <person name="Foster P.G."/>
            <person name="Simillion C."/>
            <person name="Van de Peer Y."/>
            <person name="Miranda-Saavedra D."/>
            <person name="Barton G.J."/>
            <person name="Westrop G.D."/>
            <person name="Mueller S."/>
            <person name="Dessi D."/>
            <person name="Fiori P.L."/>
            <person name="Ren Q."/>
            <person name="Paulsen I."/>
            <person name="Zhang H."/>
            <person name="Bastida-Corcuera F.D."/>
            <person name="Simoes-Barbosa A."/>
            <person name="Brown M.T."/>
            <person name="Hayes R.D."/>
            <person name="Mukherjee M."/>
            <person name="Okumura C.Y."/>
            <person name="Schneider R."/>
            <person name="Smith A.J."/>
            <person name="Vanacova S."/>
            <person name="Villalvazo M."/>
            <person name="Haas B.J."/>
            <person name="Pertea M."/>
            <person name="Feldblyum T.V."/>
            <person name="Utterback T.R."/>
            <person name="Shu C.L."/>
            <person name="Osoegawa K."/>
            <person name="de Jong P.J."/>
            <person name="Hrdy I."/>
            <person name="Horvathova L."/>
            <person name="Zubacova Z."/>
            <person name="Dolezal P."/>
            <person name="Malik S.B."/>
            <person name="Logsdon J.M. Jr."/>
            <person name="Henze K."/>
            <person name="Gupta A."/>
            <person name="Wang C.C."/>
            <person name="Dunne R.L."/>
            <person name="Upcroft J.A."/>
            <person name="Upcroft P."/>
            <person name="White O."/>
            <person name="Salzberg S.L."/>
            <person name="Tang P."/>
            <person name="Chiu C.-H."/>
            <person name="Lee Y.-S."/>
            <person name="Embley T.M."/>
            <person name="Coombs G.H."/>
            <person name="Mottram J.C."/>
            <person name="Tachezy J."/>
            <person name="Fraser-Liggett C.M."/>
            <person name="Johnson P.J."/>
        </authorList>
    </citation>
    <scope>NUCLEOTIDE SEQUENCE [LARGE SCALE GENOMIC DNA]</scope>
    <source>
        <strain evidence="17">G3</strain>
    </source>
</reference>
<dbReference type="OMA" id="CECANSC"/>
<evidence type="ECO:0000256" key="9">
    <source>
        <dbReference type="ARBA" id="ARBA00022840"/>
    </source>
</evidence>
<evidence type="ECO:0000256" key="3">
    <source>
        <dbReference type="ARBA" id="ARBA00022475"/>
    </source>
</evidence>
<evidence type="ECO:0000259" key="16">
    <source>
        <dbReference type="Pfam" id="PF12810"/>
    </source>
</evidence>
<dbReference type="GO" id="GO:0004714">
    <property type="term" value="F:transmembrane receptor protein tyrosine kinase activity"/>
    <property type="evidence" value="ECO:0007669"/>
    <property type="project" value="UniProtKB-EC"/>
</dbReference>
<dbReference type="InterPro" id="IPR006212">
    <property type="entry name" value="Furin_repeat"/>
</dbReference>
<dbReference type="eggNOG" id="KOG3525">
    <property type="taxonomic scope" value="Eukaryota"/>
</dbReference>
<keyword evidence="7" id="KW-0547">Nucleotide-binding</keyword>
<dbReference type="InterPro" id="IPR055163">
    <property type="entry name" value="ALK/LTK-like_GRD"/>
</dbReference>
<dbReference type="GO" id="GO:0005524">
    <property type="term" value="F:ATP binding"/>
    <property type="evidence" value="ECO:0007669"/>
    <property type="project" value="UniProtKB-KW"/>
</dbReference>
<organism evidence="17 18">
    <name type="scientific">Trichomonas vaginalis (strain ATCC PRA-98 / G3)</name>
    <dbReference type="NCBI Taxonomy" id="412133"/>
    <lineage>
        <taxon>Eukaryota</taxon>
        <taxon>Metamonada</taxon>
        <taxon>Parabasalia</taxon>
        <taxon>Trichomonadida</taxon>
        <taxon>Trichomonadidae</taxon>
        <taxon>Trichomonas</taxon>
    </lineage>
</organism>
<dbReference type="EC" id="2.7.10.1" evidence="2"/>
<keyword evidence="6" id="KW-0732">Signal</keyword>
<keyword evidence="3" id="KW-1003">Cell membrane</keyword>
<keyword evidence="8" id="KW-0418">Kinase</keyword>
<keyword evidence="14" id="KW-0675">Receptor</keyword>
<comment type="subcellular location">
    <subcellularLocation>
        <location evidence="1">Cell membrane</location>
        <topology evidence="1">Single-pass type I membrane protein</topology>
    </subcellularLocation>
</comment>
<evidence type="ECO:0000256" key="8">
    <source>
        <dbReference type="ARBA" id="ARBA00022777"/>
    </source>
</evidence>
<reference evidence="17" key="1">
    <citation type="submission" date="2006-10" db="EMBL/GenBank/DDBJ databases">
        <authorList>
            <person name="Amadeo P."/>
            <person name="Zhao Q."/>
            <person name="Wortman J."/>
            <person name="Fraser-Liggett C."/>
            <person name="Carlton J."/>
        </authorList>
    </citation>
    <scope>NUCLEOTIDE SEQUENCE</scope>
    <source>
        <strain evidence="17">G3</strain>
    </source>
</reference>
<evidence type="ECO:0000256" key="10">
    <source>
        <dbReference type="ARBA" id="ARBA00022989"/>
    </source>
</evidence>
<dbReference type="GO" id="GO:0005886">
    <property type="term" value="C:plasma membrane"/>
    <property type="evidence" value="ECO:0007669"/>
    <property type="project" value="UniProtKB-SubCell"/>
</dbReference>
<keyword evidence="12" id="KW-0829">Tyrosine-protein kinase</keyword>
<evidence type="ECO:0000256" key="1">
    <source>
        <dbReference type="ARBA" id="ARBA00004251"/>
    </source>
</evidence>
<name>A2F3Q6_TRIV3</name>
<keyword evidence="11" id="KW-0472">Membrane</keyword>
<accession>A2F3Q6</accession>
<dbReference type="KEGG" id="tva:4758295"/>
<dbReference type="EMBL" id="DS113600">
    <property type="protein sequence ID" value="EAY00474.1"/>
    <property type="molecule type" value="Genomic_DNA"/>
</dbReference>
<evidence type="ECO:0000313" key="18">
    <source>
        <dbReference type="Proteomes" id="UP000001542"/>
    </source>
</evidence>
<sequence>MLIFLIWLTKSLETIYFNERSNQGYLNAGPHEFHLYGGAEGDSYLNGTHQINKGGRGTYIKLYLNVKYHDIPYEVIVGENGISHLIGPSQSGFPNGGLAGKSLEEKNVVGSGAGSTVLKINNQVVAVAAGGGGAVMNYSGSPGGGINYNYVFVNNSLQKNENRLFFSSSEFGGNGTSSECIPGSGAGGGYLGGIGGIGTCKFPYTSALSTSGSSFINTNLNAIRYSYKIVMDELHSYANEMNKMIYSNCGYMCDRCNGIRQCDLCASGYIYSPNFSDCCSVSIIDIVKLPLNHRNLNDYYTPNFNCSKKCRINSYRNNDSCRSCNEHCDFCDDSGHCLQCSEPYYRKDYQCVSQCGVGYYSEYIDDNGDYPIKICERCPQYCKTCECANSCKVCSEGYKLKEDYCVEDCGDGFYESEGVCHRCREGCLRCSDSQNCLECNSPNKLIIGNNFRICKNSKSKRKNNHSLLTLLYIITHSKNF</sequence>
<evidence type="ECO:0000256" key="11">
    <source>
        <dbReference type="ARBA" id="ARBA00023136"/>
    </source>
</evidence>
<evidence type="ECO:0000313" key="17">
    <source>
        <dbReference type="EMBL" id="EAY00474.1"/>
    </source>
</evidence>
<dbReference type="CDD" id="cd00064">
    <property type="entry name" value="FU"/>
    <property type="match status" value="2"/>
</dbReference>
<evidence type="ECO:0000256" key="13">
    <source>
        <dbReference type="ARBA" id="ARBA00023157"/>
    </source>
</evidence>
<keyword evidence="5" id="KW-0812">Transmembrane</keyword>
<keyword evidence="15" id="KW-0325">Glycoprotein</keyword>
<evidence type="ECO:0000256" key="15">
    <source>
        <dbReference type="ARBA" id="ARBA00023180"/>
    </source>
</evidence>
<dbReference type="SUPFAM" id="SSF57184">
    <property type="entry name" value="Growth factor receptor domain"/>
    <property type="match status" value="2"/>
</dbReference>
<evidence type="ECO:0000256" key="4">
    <source>
        <dbReference type="ARBA" id="ARBA00022679"/>
    </source>
</evidence>
<keyword evidence="4" id="KW-0808">Transferase</keyword>
<dbReference type="InParanoid" id="A2F3Q6"/>
<evidence type="ECO:0000256" key="6">
    <source>
        <dbReference type="ARBA" id="ARBA00022729"/>
    </source>
</evidence>
<dbReference type="InterPro" id="IPR009030">
    <property type="entry name" value="Growth_fac_rcpt_cys_sf"/>
</dbReference>
<keyword evidence="18" id="KW-1185">Reference proteome</keyword>
<dbReference type="Proteomes" id="UP000001542">
    <property type="component" value="Unassembled WGS sequence"/>
</dbReference>
<dbReference type="RefSeq" id="XP_001313403.1">
    <property type="nucleotide sequence ID" value="XM_001313402.1"/>
</dbReference>
<evidence type="ECO:0000256" key="5">
    <source>
        <dbReference type="ARBA" id="ARBA00022692"/>
    </source>
</evidence>
<evidence type="ECO:0000256" key="7">
    <source>
        <dbReference type="ARBA" id="ARBA00022741"/>
    </source>
</evidence>